<dbReference type="Proteomes" id="UP000265768">
    <property type="component" value="Unassembled WGS sequence"/>
</dbReference>
<gene>
    <name evidence="1" type="ORF">D5H75_37915</name>
</gene>
<keyword evidence="2" id="KW-1185">Reference proteome</keyword>
<reference evidence="1 2" key="1">
    <citation type="submission" date="2018-09" db="EMBL/GenBank/DDBJ databases">
        <title>YIM 75507 draft genome.</title>
        <authorList>
            <person name="Tang S."/>
            <person name="Feng Y."/>
        </authorList>
    </citation>
    <scope>NUCLEOTIDE SEQUENCE [LARGE SCALE GENOMIC DNA]</scope>
    <source>
        <strain evidence="1 2">YIM 75507</strain>
    </source>
</reference>
<sequence length="623" mass="66099">MPDTATAPPPADVPPLGAIYLPASPGTPVGRFEFIVDPATGGSVEVGTLVAADTAEGVIIGSVVDMWTVGTSRDPISADLRGSTTAPLTGYIGEVMVAGAQVLHSPSLRPVRSGTVRPATAAEVDAALGQDRISWHMPAGVIPLADGSLHRVSLDGHFVAGPEGAGVLVGGKSGLASKSSFVGVLLRSALHSARTTGETCAAIVFNVKGEDLIWLDKPPLPGYELTDDDHAIYRALGTPAEPFPHVDVYAPALPGGDVAASPRPDASQLRWDLRMIWPYLRHLYPAVVENDNLANLLADLRAEVVGATGGTRCDTLAELDAWFTARFEDADADQRSTFWRSHHIATGRRAHKLLTSLPNRCGGLVSRGSSRDMYDIPDSGWRDQQVIVVDIAGLPQDVQGIVMARTFERLMRAAEDGRLGVDHLICVGDELNAFAPQSGGEHAVVKKVFQRLATQGRYAGFALWAPGQNLSKVDELIRGNVSTLALGVSTDAELSSGVYGKLPAGLSEQIMRLAKGQMAIWHYAFRAPIVLRFPRPAWQTGRTRAQGGARPAVTDSLGLSPAAVGRLLEGTPPEVAERIIAEADDPALARARLERVRVPDMRKTELHAASTADPADPFALDTP</sequence>
<dbReference type="InterPro" id="IPR027417">
    <property type="entry name" value="P-loop_NTPase"/>
</dbReference>
<name>A0A3A4A6A8_9ACTN</name>
<accession>A0A3A4A6A8</accession>
<dbReference type="Gene3D" id="3.40.50.300">
    <property type="entry name" value="P-loop containing nucleotide triphosphate hydrolases"/>
    <property type="match status" value="1"/>
</dbReference>
<protein>
    <recommendedName>
        <fullName evidence="3">ATP-binding protein</fullName>
    </recommendedName>
</protein>
<comment type="caution">
    <text evidence="1">The sequence shown here is derived from an EMBL/GenBank/DDBJ whole genome shotgun (WGS) entry which is preliminary data.</text>
</comment>
<evidence type="ECO:0000313" key="1">
    <source>
        <dbReference type="EMBL" id="RJL21247.1"/>
    </source>
</evidence>
<evidence type="ECO:0008006" key="3">
    <source>
        <dbReference type="Google" id="ProtNLM"/>
    </source>
</evidence>
<dbReference type="SUPFAM" id="SSF52540">
    <property type="entry name" value="P-loop containing nucleoside triphosphate hydrolases"/>
    <property type="match status" value="1"/>
</dbReference>
<dbReference type="AlphaFoldDB" id="A0A3A4A6A8"/>
<proteinExistence type="predicted"/>
<evidence type="ECO:0000313" key="2">
    <source>
        <dbReference type="Proteomes" id="UP000265768"/>
    </source>
</evidence>
<dbReference type="EMBL" id="QZEY01000026">
    <property type="protein sequence ID" value="RJL21247.1"/>
    <property type="molecule type" value="Genomic_DNA"/>
</dbReference>
<dbReference type="OrthoDB" id="5240402at2"/>
<organism evidence="1 2">
    <name type="scientific">Bailinhaonella thermotolerans</name>
    <dbReference type="NCBI Taxonomy" id="1070861"/>
    <lineage>
        <taxon>Bacteria</taxon>
        <taxon>Bacillati</taxon>
        <taxon>Actinomycetota</taxon>
        <taxon>Actinomycetes</taxon>
        <taxon>Streptosporangiales</taxon>
        <taxon>Streptosporangiaceae</taxon>
        <taxon>Bailinhaonella</taxon>
    </lineage>
</organism>
<dbReference type="RefSeq" id="WP_119931457.1">
    <property type="nucleotide sequence ID" value="NZ_QZEY01000026.1"/>
</dbReference>